<name>A0A0F9FPS5_9ZZZZ</name>
<evidence type="ECO:0000313" key="1">
    <source>
        <dbReference type="EMBL" id="KKL80436.1"/>
    </source>
</evidence>
<dbReference type="EMBL" id="LAZR01022855">
    <property type="protein sequence ID" value="KKL80436.1"/>
    <property type="molecule type" value="Genomic_DNA"/>
</dbReference>
<dbReference type="AlphaFoldDB" id="A0A0F9FPS5"/>
<sequence>MKTNKSGAKFTITTNKVKSGDTVSYFGRIKYYNDDMYLYSESTGISRLSIKDAEADALWLVENH</sequence>
<protein>
    <submittedName>
        <fullName evidence="1">Uncharacterized protein</fullName>
    </submittedName>
</protein>
<organism evidence="1">
    <name type="scientific">marine sediment metagenome</name>
    <dbReference type="NCBI Taxonomy" id="412755"/>
    <lineage>
        <taxon>unclassified sequences</taxon>
        <taxon>metagenomes</taxon>
        <taxon>ecological metagenomes</taxon>
    </lineage>
</organism>
<gene>
    <name evidence="1" type="ORF">LCGC14_2004760</name>
</gene>
<comment type="caution">
    <text evidence="1">The sequence shown here is derived from an EMBL/GenBank/DDBJ whole genome shotgun (WGS) entry which is preliminary data.</text>
</comment>
<accession>A0A0F9FPS5</accession>
<proteinExistence type="predicted"/>
<reference evidence="1" key="1">
    <citation type="journal article" date="2015" name="Nature">
        <title>Complex archaea that bridge the gap between prokaryotes and eukaryotes.</title>
        <authorList>
            <person name="Spang A."/>
            <person name="Saw J.H."/>
            <person name="Jorgensen S.L."/>
            <person name="Zaremba-Niedzwiedzka K."/>
            <person name="Martijn J."/>
            <person name="Lind A.E."/>
            <person name="van Eijk R."/>
            <person name="Schleper C."/>
            <person name="Guy L."/>
            <person name="Ettema T.J."/>
        </authorList>
    </citation>
    <scope>NUCLEOTIDE SEQUENCE</scope>
</reference>